<dbReference type="PROSITE" id="PS00116">
    <property type="entry name" value="DNA_POLYMERASE_B"/>
    <property type="match status" value="1"/>
</dbReference>
<dbReference type="SUPFAM" id="SSF56672">
    <property type="entry name" value="DNA/RNA polymerases"/>
    <property type="match status" value="1"/>
</dbReference>
<keyword evidence="6" id="KW-0239">DNA-directed DNA polymerase</keyword>
<keyword evidence="4" id="KW-0548">Nucleotidyltransferase</keyword>
<protein>
    <recommendedName>
        <fullName evidence="2">DNA-directed DNA polymerase</fullName>
        <ecNumber evidence="2">2.7.7.7</ecNumber>
    </recommendedName>
</protein>
<dbReference type="GO" id="GO:0003887">
    <property type="term" value="F:DNA-directed DNA polymerase activity"/>
    <property type="evidence" value="ECO:0007669"/>
    <property type="project" value="UniProtKB-KW"/>
</dbReference>
<gene>
    <name evidence="10" type="primary">orf274</name>
</gene>
<keyword evidence="3" id="KW-0808">Transferase</keyword>
<dbReference type="InterPro" id="IPR023211">
    <property type="entry name" value="DNA_pol_palm_dom_sf"/>
</dbReference>
<accession>A0A2S0U3N1</accession>
<sequence length="274" mass="32184">MHLVFFYCKIFAPDNIKHPILQTHVKTNNGIRTISPIGTWEDMIFSEEMKNAMKFGYKFEILWGYTFEHKKVFTNYVDFLYHNLRMKYDKSNPLNFIAKILLNSLYGRFGMNDQFPSIELIHKDLIKNFENKNLEKIIDRIDLGNQILVIYESENVFESYETHNVNVSIAAAITAYARIHMSQFKNNPNINLFYTDTDSIYTDSELDSKFLCDKTLGKLKLEYIAEEAIFLNPKVYCLKLESGKLIYKAKGLKGEVGLTFKDFEKLLKKKWINK</sequence>
<dbReference type="Pfam" id="PF03175">
    <property type="entry name" value="DNA_pol_B_2"/>
    <property type="match status" value="1"/>
</dbReference>
<name>A0A2S0U3N1_9AGAM</name>
<dbReference type="InterPro" id="IPR004868">
    <property type="entry name" value="DNA-dir_DNA_pol_B_mt/vir"/>
</dbReference>
<comment type="catalytic activity">
    <reaction evidence="8">
        <text>DNA(n) + a 2'-deoxyribonucleoside 5'-triphosphate = DNA(n+1) + diphosphate</text>
        <dbReference type="Rhea" id="RHEA:22508"/>
        <dbReference type="Rhea" id="RHEA-COMP:17339"/>
        <dbReference type="Rhea" id="RHEA-COMP:17340"/>
        <dbReference type="ChEBI" id="CHEBI:33019"/>
        <dbReference type="ChEBI" id="CHEBI:61560"/>
        <dbReference type="ChEBI" id="CHEBI:173112"/>
        <dbReference type="EC" id="2.7.7.7"/>
    </reaction>
</comment>
<evidence type="ECO:0000313" key="10">
    <source>
        <dbReference type="EMBL" id="AWB36102.1"/>
    </source>
</evidence>
<proteinExistence type="inferred from homology"/>
<evidence type="ECO:0000256" key="8">
    <source>
        <dbReference type="ARBA" id="ARBA00049244"/>
    </source>
</evidence>
<dbReference type="PANTHER" id="PTHR33568:SF3">
    <property type="entry name" value="DNA-DIRECTED DNA POLYMERASE"/>
    <property type="match status" value="1"/>
</dbReference>
<evidence type="ECO:0000256" key="2">
    <source>
        <dbReference type="ARBA" id="ARBA00012417"/>
    </source>
</evidence>
<evidence type="ECO:0000259" key="9">
    <source>
        <dbReference type="Pfam" id="PF03175"/>
    </source>
</evidence>
<dbReference type="InterPro" id="IPR043502">
    <property type="entry name" value="DNA/RNA_pol_sf"/>
</dbReference>
<dbReference type="AlphaFoldDB" id="A0A2S0U3N1"/>
<organism evidence="10">
    <name type="scientific">Russula abietina</name>
    <dbReference type="NCBI Taxonomy" id="482377"/>
    <lineage>
        <taxon>Eukaryota</taxon>
        <taxon>Fungi</taxon>
        <taxon>Dikarya</taxon>
        <taxon>Basidiomycota</taxon>
        <taxon>Agaricomycotina</taxon>
        <taxon>Agaricomycetes</taxon>
        <taxon>Russulales</taxon>
        <taxon>Russulaceae</taxon>
        <taxon>Russula</taxon>
    </lineage>
</organism>
<geneLocation type="mitochondrion" evidence="10"/>
<dbReference type="GO" id="GO:0006260">
    <property type="term" value="P:DNA replication"/>
    <property type="evidence" value="ECO:0007669"/>
    <property type="project" value="UniProtKB-KW"/>
</dbReference>
<evidence type="ECO:0000256" key="5">
    <source>
        <dbReference type="ARBA" id="ARBA00022705"/>
    </source>
</evidence>
<dbReference type="RefSeq" id="YP_009487200.1">
    <property type="nucleotide sequence ID" value="NC_037774.1"/>
</dbReference>
<dbReference type="Gene3D" id="3.90.1600.10">
    <property type="entry name" value="Palm domain of DNA polymerase"/>
    <property type="match status" value="1"/>
</dbReference>
<evidence type="ECO:0000256" key="7">
    <source>
        <dbReference type="ARBA" id="ARBA00023125"/>
    </source>
</evidence>
<evidence type="ECO:0000256" key="4">
    <source>
        <dbReference type="ARBA" id="ARBA00022695"/>
    </source>
</evidence>
<feature type="domain" description="DNA-directed DNA polymerase family B mitochondria/virus" evidence="9">
    <location>
        <begin position="4"/>
        <end position="188"/>
    </location>
</feature>
<evidence type="ECO:0000256" key="6">
    <source>
        <dbReference type="ARBA" id="ARBA00022932"/>
    </source>
</evidence>
<dbReference type="PANTHER" id="PTHR33568">
    <property type="entry name" value="DNA POLYMERASE"/>
    <property type="match status" value="1"/>
</dbReference>
<dbReference type="GO" id="GO:0000166">
    <property type="term" value="F:nucleotide binding"/>
    <property type="evidence" value="ECO:0007669"/>
    <property type="project" value="InterPro"/>
</dbReference>
<keyword evidence="10" id="KW-0496">Mitochondrion</keyword>
<evidence type="ECO:0000256" key="1">
    <source>
        <dbReference type="ARBA" id="ARBA00005755"/>
    </source>
</evidence>
<keyword evidence="7" id="KW-0238">DNA-binding</keyword>
<keyword evidence="5" id="KW-0235">DNA replication</keyword>
<dbReference type="EMBL" id="MH138073">
    <property type="protein sequence ID" value="AWB36102.1"/>
    <property type="molecule type" value="Genomic_DNA"/>
</dbReference>
<evidence type="ECO:0000256" key="3">
    <source>
        <dbReference type="ARBA" id="ARBA00022679"/>
    </source>
</evidence>
<dbReference type="GeneID" id="36940631"/>
<dbReference type="GO" id="GO:0003677">
    <property type="term" value="F:DNA binding"/>
    <property type="evidence" value="ECO:0007669"/>
    <property type="project" value="UniProtKB-KW"/>
</dbReference>
<comment type="similarity">
    <text evidence="1">Belongs to the DNA polymerase type-B family.</text>
</comment>
<dbReference type="EC" id="2.7.7.7" evidence="2"/>
<dbReference type="InterPro" id="IPR017964">
    <property type="entry name" value="DNA-dir_DNA_pol_B_CS"/>
</dbReference>
<reference evidence="10" key="1">
    <citation type="journal article" date="2018" name="Int. J. Biol. Macromol.">
        <title>Characterization and comparative mitogenomic analysis of six newly sequenced mitochondrial genomes from ectomycorrhizal fungi (Russula) and phylogenetic analysis of the Agaricomycetes.</title>
        <authorList>
            <person name="Li Q."/>
            <person name="Wang Q."/>
            <person name="Chen C."/>
            <person name="Jin X."/>
            <person name="Chen Z."/>
            <person name="Xiong C."/>
            <person name="Li P."/>
            <person name="Zhao J."/>
            <person name="Huang W."/>
        </authorList>
    </citation>
    <scope>NUCLEOTIDE SEQUENCE</scope>
</reference>